<comment type="caution">
    <text evidence="2">The sequence shown here is derived from an EMBL/GenBank/DDBJ whole genome shotgun (WGS) entry which is preliminary data.</text>
</comment>
<dbReference type="PROSITE" id="PS51257">
    <property type="entry name" value="PROKAR_LIPOPROTEIN"/>
    <property type="match status" value="1"/>
</dbReference>
<name>A0A9X2D2A1_9GAMM</name>
<evidence type="ECO:0008006" key="4">
    <source>
        <dbReference type="Google" id="ProtNLM"/>
    </source>
</evidence>
<protein>
    <recommendedName>
        <fullName evidence="4">Lipoprotein</fullName>
    </recommendedName>
</protein>
<evidence type="ECO:0000313" key="2">
    <source>
        <dbReference type="EMBL" id="MCL9684903.1"/>
    </source>
</evidence>
<feature type="signal peptide" evidence="1">
    <location>
        <begin position="1"/>
        <end position="21"/>
    </location>
</feature>
<keyword evidence="1" id="KW-0732">Signal</keyword>
<dbReference type="RefSeq" id="WP_250422783.1">
    <property type="nucleotide sequence ID" value="NZ_JAJKBJ010000016.1"/>
</dbReference>
<dbReference type="Proteomes" id="UP001139721">
    <property type="component" value="Unassembled WGS sequence"/>
</dbReference>
<evidence type="ECO:0000256" key="1">
    <source>
        <dbReference type="SAM" id="SignalP"/>
    </source>
</evidence>
<sequence>MLKIYLSIFILILAGCTTTQAKKEAEPICFKPSCATKAEDFFPPIYISTQNKVFQEMN</sequence>
<reference evidence="2" key="1">
    <citation type="submission" date="2021-11" db="EMBL/GenBank/DDBJ databases">
        <title>Legionella maioricencis sp. nov., a new species isolated from hot water samples in Mallorca.</title>
        <authorList>
            <person name="Crespi S."/>
            <person name="Drasar V."/>
            <person name="Salva-Serra F."/>
            <person name="Jaen-Luchoro D."/>
            <person name="Pineiro-Iglesias B."/>
            <person name="Aliaga F."/>
            <person name="Fernandez-Juarez V."/>
            <person name="Coll G."/>
            <person name="Moore E.R.B."/>
            <person name="Bennasar-Figueras A."/>
        </authorList>
    </citation>
    <scope>NUCLEOTIDE SEQUENCE</scope>
    <source>
        <strain evidence="2">HCPI-6</strain>
    </source>
</reference>
<proteinExistence type="predicted"/>
<dbReference type="AlphaFoldDB" id="A0A9X2D2A1"/>
<feature type="chain" id="PRO_5040876796" description="Lipoprotein" evidence="1">
    <location>
        <begin position="22"/>
        <end position="58"/>
    </location>
</feature>
<keyword evidence="3" id="KW-1185">Reference proteome</keyword>
<gene>
    <name evidence="2" type="ORF">LOX96_12425</name>
</gene>
<evidence type="ECO:0000313" key="3">
    <source>
        <dbReference type="Proteomes" id="UP001139721"/>
    </source>
</evidence>
<dbReference type="EMBL" id="JAJKBJ010000016">
    <property type="protein sequence ID" value="MCL9684903.1"/>
    <property type="molecule type" value="Genomic_DNA"/>
</dbReference>
<organism evidence="2 3">
    <name type="scientific">Legionella maioricensis</name>
    <dbReference type="NCBI Taxonomy" id="2896528"/>
    <lineage>
        <taxon>Bacteria</taxon>
        <taxon>Pseudomonadati</taxon>
        <taxon>Pseudomonadota</taxon>
        <taxon>Gammaproteobacteria</taxon>
        <taxon>Legionellales</taxon>
        <taxon>Legionellaceae</taxon>
        <taxon>Legionella</taxon>
    </lineage>
</organism>
<accession>A0A9X2D2A1</accession>